<proteinExistence type="predicted"/>
<feature type="compositionally biased region" description="Basic and acidic residues" evidence="3">
    <location>
        <begin position="273"/>
        <end position="285"/>
    </location>
</feature>
<keyword evidence="1" id="KW-0378">Hydrolase</keyword>
<dbReference type="RefSeq" id="XP_642179.2">
    <property type="nucleotide sequence ID" value="XM_637087.2"/>
</dbReference>
<evidence type="ECO:0000256" key="4">
    <source>
        <dbReference type="SAM" id="Phobius"/>
    </source>
</evidence>
<dbReference type="EMBL" id="AAFI02000023">
    <property type="protein sequence ID" value="EAL68258.2"/>
    <property type="molecule type" value="Genomic_DNA"/>
</dbReference>
<gene>
    <name evidence="5" type="ORF">DDB_G0278171</name>
</gene>
<dbReference type="KEGG" id="ddi:DDB_G0278171"/>
<dbReference type="Gene3D" id="3.20.20.80">
    <property type="entry name" value="Glycosidases"/>
    <property type="match status" value="2"/>
</dbReference>
<protein>
    <submittedName>
        <fullName evidence="5">Uncharacterized protein</fullName>
    </submittedName>
</protein>
<feature type="compositionally biased region" description="Polar residues" evidence="3">
    <location>
        <begin position="624"/>
        <end position="645"/>
    </location>
</feature>
<evidence type="ECO:0000313" key="5">
    <source>
        <dbReference type="EMBL" id="EAL68258.2"/>
    </source>
</evidence>
<dbReference type="InterPro" id="IPR050542">
    <property type="entry name" value="Glycosyl_Hydrlase18_Chitinase"/>
</dbReference>
<accession>Q54YM3</accession>
<dbReference type="OMA" id="HTLGEFC"/>
<keyword evidence="4" id="KW-0812">Transmembrane</keyword>
<dbReference type="PaxDb" id="44689-DDB0204475"/>
<dbReference type="GlyGen" id="Q54YM3">
    <property type="glycosylation" value="3 sites"/>
</dbReference>
<evidence type="ECO:0000256" key="2">
    <source>
        <dbReference type="ARBA" id="ARBA00023295"/>
    </source>
</evidence>
<dbReference type="AlphaFoldDB" id="Q54YM3"/>
<feature type="compositionally biased region" description="Pro residues" evidence="3">
    <location>
        <begin position="763"/>
        <end position="783"/>
    </location>
</feature>
<dbReference type="SUPFAM" id="SSF51445">
    <property type="entry name" value="(Trans)glycosidases"/>
    <property type="match status" value="1"/>
</dbReference>
<feature type="region of interest" description="Disordered" evidence="3">
    <location>
        <begin position="567"/>
        <end position="853"/>
    </location>
</feature>
<dbReference type="eggNOG" id="KOG1216">
    <property type="taxonomic scope" value="Eukaryota"/>
</dbReference>
<keyword evidence="2" id="KW-0326">Glycosidase</keyword>
<reference evidence="5 6" key="1">
    <citation type="journal article" date="2005" name="Nature">
        <title>The genome of the social amoeba Dictyostelium discoideum.</title>
        <authorList>
            <consortium name="The Dictyostelium discoideum Sequencing Consortium"/>
            <person name="Eichinger L."/>
            <person name="Pachebat J.A."/>
            <person name="Glockner G."/>
            <person name="Rajandream M.A."/>
            <person name="Sucgang R."/>
            <person name="Berriman M."/>
            <person name="Song J."/>
            <person name="Olsen R."/>
            <person name="Szafranski K."/>
            <person name="Xu Q."/>
            <person name="Tunggal B."/>
            <person name="Kummerfeld S."/>
            <person name="Madera M."/>
            <person name="Konfortov B.A."/>
            <person name="Rivero F."/>
            <person name="Bankier A.T."/>
            <person name="Lehmann R."/>
            <person name="Hamlin N."/>
            <person name="Davies R."/>
            <person name="Gaudet P."/>
            <person name="Fey P."/>
            <person name="Pilcher K."/>
            <person name="Chen G."/>
            <person name="Saunders D."/>
            <person name="Sodergren E."/>
            <person name="Davis P."/>
            <person name="Kerhornou A."/>
            <person name="Nie X."/>
            <person name="Hall N."/>
            <person name="Anjard C."/>
            <person name="Hemphill L."/>
            <person name="Bason N."/>
            <person name="Farbrother P."/>
            <person name="Desany B."/>
            <person name="Just E."/>
            <person name="Morio T."/>
            <person name="Rost R."/>
            <person name="Churcher C."/>
            <person name="Cooper J."/>
            <person name="Haydock S."/>
            <person name="van Driessche N."/>
            <person name="Cronin A."/>
            <person name="Goodhead I."/>
            <person name="Muzny D."/>
            <person name="Mourier T."/>
            <person name="Pain A."/>
            <person name="Lu M."/>
            <person name="Harper D."/>
            <person name="Lindsay R."/>
            <person name="Hauser H."/>
            <person name="James K."/>
            <person name="Quiles M."/>
            <person name="Madan Babu M."/>
            <person name="Saito T."/>
            <person name="Buchrieser C."/>
            <person name="Wardroper A."/>
            <person name="Felder M."/>
            <person name="Thangavelu M."/>
            <person name="Johnson D."/>
            <person name="Knights A."/>
            <person name="Loulseged H."/>
            <person name="Mungall K."/>
            <person name="Oliver K."/>
            <person name="Price C."/>
            <person name="Quail M.A."/>
            <person name="Urushihara H."/>
            <person name="Hernandez J."/>
            <person name="Rabbinowitsch E."/>
            <person name="Steffen D."/>
            <person name="Sanders M."/>
            <person name="Ma J."/>
            <person name="Kohara Y."/>
            <person name="Sharp S."/>
            <person name="Simmonds M."/>
            <person name="Spiegler S."/>
            <person name="Tivey A."/>
            <person name="Sugano S."/>
            <person name="White B."/>
            <person name="Walker D."/>
            <person name="Woodward J."/>
            <person name="Winckler T."/>
            <person name="Tanaka Y."/>
            <person name="Shaulsky G."/>
            <person name="Schleicher M."/>
            <person name="Weinstock G."/>
            <person name="Rosenthal A."/>
            <person name="Cox E.C."/>
            <person name="Chisholm R.L."/>
            <person name="Gibbs R."/>
            <person name="Loomis W.F."/>
            <person name="Platzer M."/>
            <person name="Kay R.R."/>
            <person name="Williams J."/>
            <person name="Dear P.H."/>
            <person name="Noegel A.A."/>
            <person name="Barrell B."/>
            <person name="Kuspa A."/>
        </authorList>
    </citation>
    <scope>NUCLEOTIDE SEQUENCE [LARGE SCALE GENOMIC DNA]</scope>
    <source>
        <strain evidence="5 6">AX4</strain>
    </source>
</reference>
<dbReference type="PANTHER" id="PTHR45708">
    <property type="entry name" value="ENDOCHITINASE"/>
    <property type="match status" value="1"/>
</dbReference>
<dbReference type="STRING" id="44689.Q54YM3"/>
<dbReference type="InterPro" id="IPR017853">
    <property type="entry name" value="GH"/>
</dbReference>
<dbReference type="dictyBase" id="DDB_G0278171"/>
<dbReference type="GO" id="GO:0005576">
    <property type="term" value="C:extracellular region"/>
    <property type="evidence" value="ECO:0000318"/>
    <property type="project" value="GO_Central"/>
</dbReference>
<feature type="region of interest" description="Disordered" evidence="3">
    <location>
        <begin position="239"/>
        <end position="369"/>
    </location>
</feature>
<feature type="compositionally biased region" description="Low complexity" evidence="3">
    <location>
        <begin position="693"/>
        <end position="718"/>
    </location>
</feature>
<keyword evidence="4" id="KW-1133">Transmembrane helix</keyword>
<keyword evidence="6" id="KW-1185">Reference proteome</keyword>
<dbReference type="Proteomes" id="UP000002195">
    <property type="component" value="Unassembled WGS sequence"/>
</dbReference>
<dbReference type="InParanoid" id="Q54YM3"/>
<dbReference type="FunCoup" id="Q54YM3">
    <property type="interactions" value="676"/>
</dbReference>
<feature type="compositionally biased region" description="Acidic residues" evidence="3">
    <location>
        <begin position="262"/>
        <end position="272"/>
    </location>
</feature>
<evidence type="ECO:0000256" key="1">
    <source>
        <dbReference type="ARBA" id="ARBA00022801"/>
    </source>
</evidence>
<evidence type="ECO:0000313" key="6">
    <source>
        <dbReference type="Proteomes" id="UP000002195"/>
    </source>
</evidence>
<comment type="caution">
    <text evidence="5">The sequence shown here is derived from an EMBL/GenBank/DDBJ whole genome shotgun (WGS) entry which is preliminary data.</text>
</comment>
<evidence type="ECO:0000256" key="3">
    <source>
        <dbReference type="SAM" id="MobiDB-lite"/>
    </source>
</evidence>
<feature type="compositionally biased region" description="Acidic residues" evidence="3">
    <location>
        <begin position="295"/>
        <end position="349"/>
    </location>
</feature>
<dbReference type="GO" id="GO:0004568">
    <property type="term" value="F:chitinase activity"/>
    <property type="evidence" value="ECO:0000318"/>
    <property type="project" value="GO_Central"/>
</dbReference>
<name>Q54YM3_DICDI</name>
<feature type="compositionally biased region" description="Low complexity" evidence="3">
    <location>
        <begin position="660"/>
        <end position="679"/>
    </location>
</feature>
<dbReference type="VEuPathDB" id="AmoebaDB:DDB_G0278171"/>
<feature type="compositionally biased region" description="Low complexity" evidence="3">
    <location>
        <begin position="744"/>
        <end position="762"/>
    </location>
</feature>
<dbReference type="PANTHER" id="PTHR45708:SF49">
    <property type="entry name" value="ENDOCHITINASE"/>
    <property type="match status" value="1"/>
</dbReference>
<feature type="compositionally biased region" description="Basic and acidic residues" evidence="3">
    <location>
        <begin position="835"/>
        <end position="846"/>
    </location>
</feature>
<feature type="transmembrane region" description="Helical" evidence="4">
    <location>
        <begin position="5"/>
        <end position="24"/>
    </location>
</feature>
<feature type="compositionally biased region" description="Low complexity" evidence="3">
    <location>
        <begin position="606"/>
        <end position="623"/>
    </location>
</feature>
<organism evidence="5 6">
    <name type="scientific">Dictyostelium discoideum</name>
    <name type="common">Social amoeba</name>
    <dbReference type="NCBI Taxonomy" id="44689"/>
    <lineage>
        <taxon>Eukaryota</taxon>
        <taxon>Amoebozoa</taxon>
        <taxon>Evosea</taxon>
        <taxon>Eumycetozoa</taxon>
        <taxon>Dictyostelia</taxon>
        <taxon>Dictyosteliales</taxon>
        <taxon>Dictyosteliaceae</taxon>
        <taxon>Dictyostelium</taxon>
    </lineage>
</organism>
<feature type="region of interest" description="Disordered" evidence="3">
    <location>
        <begin position="870"/>
        <end position="915"/>
    </location>
</feature>
<keyword evidence="4" id="KW-0472">Membrane</keyword>
<sequence>MKFKIIIVLILFIIFNYYIININGSFDFKSKKNVVGYYSNNLKNKTLKYHTLGEFCQQGSYDTIVIGSLYWNQNMTQFYFECQDYYSLTQDKEKELGVATTPVQHLKAFDFSKRGVQNAMKEQISDEEEEEEVDIPTTKTKTTATKAKTTTTTTTIKKIGIEKNTYLSNKCIDLRNDIIKCQNIGVKILIQVGSKGGIGEFGNTSIATKEMAQKLAVKIWDMFLFGDGGRKEYQDKLKGIDTKPKNDGSSSEEIASFGSIESMDDQSGDIEDIDRFSSEVKKDDSSSNSTASLGELDDYQDEQSYQEEYSNDEDTDPPIPDDEDSEYVDQEQYEDEEEDDDEDAVDEDGNPIVKKKKQPSTSKAPERKKKLLVFPPRPFGYGVFLDGVDFSPMIGKSDNYYHLAMGLDRYRVPKKDLFTISSTVDCSLLHSKKESMTSSPTALLRFNFDILTLDFVHNKQCDYWSKVSDQWIIDWANYTKDYKFNQTKLLLMASSNPKDSAFFSPKFFLMEYTKYCIDLPNMAGVFISDVLSASKIYNSTTRLDFSQEISKDVKSFNPLIYHHPEGTRPAWTYGGGSKPPTSPATKPIQTKPPITKGPIITMSPNKTKTSTTTKPVPTKIPIIDNSNSTSTTVKKANSSHSTPTPTIKLRPTHAPLKTQSPEPKTESPTPTSTPTPSSTVAKTTHAPLKTQSPTPKLIPITKKPITPTKAPITKAPIPVTESPTPETESPIKLRPTHRPLKTQSPETESTKPTKPPTTTTPKPTKPPTSPSPSPKPTKPPTTSAPPKKETTSPINLRPTHKPLTQPPVDESKTKVLDISDETETRVITIPDDSETPAKLEIPDNTKPETPIESSVPIKSVAAVDKTPVKSAAPIESASPVDEIPVESAAPVEETRSRRHKPISATEFDKNFITNQ</sequence>
<dbReference type="GeneID" id="8621386"/>
<dbReference type="HOGENOM" id="CLU_318180_0_0_1"/>